<sequence>MLEVIGSGHGRTGTDSLRRALDLLGFGPTYHMKEVIGRPERYRHWIDVARGRPVDWEEVFRGYRSTTDFPAGAYWRPLMERYPDAKVVHTTRDPEEWYESARKTIFRIPLLTRRPVAGPPLRALVTLHPTPRGLFSMMDAVGRDIGMTRFDREGAIAWFVAHNEAVLAGVPADRLLVYDVRQGWEPLCAFLGVPVPDAPFPRGNDAREFRRRFLRVLAGGRMR</sequence>
<dbReference type="AlphaFoldDB" id="A0A3A4ANV2"/>
<evidence type="ECO:0000313" key="2">
    <source>
        <dbReference type="Proteomes" id="UP000265768"/>
    </source>
</evidence>
<evidence type="ECO:0000313" key="1">
    <source>
        <dbReference type="EMBL" id="RJL31346.1"/>
    </source>
</evidence>
<dbReference type="PANTHER" id="PTHR36978:SF4">
    <property type="entry name" value="P-LOOP CONTAINING NUCLEOSIDE TRIPHOSPHATE HYDROLASE PROTEIN"/>
    <property type="match status" value="1"/>
</dbReference>
<dbReference type="PANTHER" id="PTHR36978">
    <property type="entry name" value="P-LOOP CONTAINING NUCLEOTIDE TRIPHOSPHATE HYDROLASE"/>
    <property type="match status" value="1"/>
</dbReference>
<dbReference type="InterPro" id="IPR040632">
    <property type="entry name" value="Sulfotransfer_4"/>
</dbReference>
<dbReference type="Gene3D" id="3.40.50.300">
    <property type="entry name" value="P-loop containing nucleotide triphosphate hydrolases"/>
    <property type="match status" value="1"/>
</dbReference>
<dbReference type="Pfam" id="PF17784">
    <property type="entry name" value="Sulfotransfer_4"/>
    <property type="match status" value="1"/>
</dbReference>
<keyword evidence="2" id="KW-1185">Reference proteome</keyword>
<dbReference type="Proteomes" id="UP000265768">
    <property type="component" value="Unassembled WGS sequence"/>
</dbReference>
<organism evidence="1 2">
    <name type="scientific">Bailinhaonella thermotolerans</name>
    <dbReference type="NCBI Taxonomy" id="1070861"/>
    <lineage>
        <taxon>Bacteria</taxon>
        <taxon>Bacillati</taxon>
        <taxon>Actinomycetota</taxon>
        <taxon>Actinomycetes</taxon>
        <taxon>Streptosporangiales</taxon>
        <taxon>Streptosporangiaceae</taxon>
        <taxon>Bailinhaonella</taxon>
    </lineage>
</organism>
<proteinExistence type="predicted"/>
<gene>
    <name evidence="1" type="ORF">D5H75_20095</name>
</gene>
<dbReference type="InterPro" id="IPR027417">
    <property type="entry name" value="P-loop_NTPase"/>
</dbReference>
<accession>A0A3A4ANV2</accession>
<dbReference type="GO" id="GO:0016740">
    <property type="term" value="F:transferase activity"/>
    <property type="evidence" value="ECO:0007669"/>
    <property type="project" value="UniProtKB-KW"/>
</dbReference>
<protein>
    <submittedName>
        <fullName evidence="1">Sulfotransferase family protein</fullName>
    </submittedName>
</protein>
<dbReference type="RefSeq" id="WP_119928031.1">
    <property type="nucleotide sequence ID" value="NZ_QZEY01000007.1"/>
</dbReference>
<name>A0A3A4ANV2_9ACTN</name>
<dbReference type="EMBL" id="QZEY01000007">
    <property type="protein sequence ID" value="RJL31346.1"/>
    <property type="molecule type" value="Genomic_DNA"/>
</dbReference>
<dbReference type="OrthoDB" id="285690at2"/>
<dbReference type="SUPFAM" id="SSF52540">
    <property type="entry name" value="P-loop containing nucleoside triphosphate hydrolases"/>
    <property type="match status" value="1"/>
</dbReference>
<keyword evidence="1" id="KW-0808">Transferase</keyword>
<comment type="caution">
    <text evidence="1">The sequence shown here is derived from an EMBL/GenBank/DDBJ whole genome shotgun (WGS) entry which is preliminary data.</text>
</comment>
<reference evidence="1 2" key="1">
    <citation type="submission" date="2018-09" db="EMBL/GenBank/DDBJ databases">
        <title>YIM 75507 draft genome.</title>
        <authorList>
            <person name="Tang S."/>
            <person name="Feng Y."/>
        </authorList>
    </citation>
    <scope>NUCLEOTIDE SEQUENCE [LARGE SCALE GENOMIC DNA]</scope>
    <source>
        <strain evidence="1 2">YIM 75507</strain>
    </source>
</reference>